<dbReference type="AlphaFoldDB" id="A0A385SHM0"/>
<protein>
    <submittedName>
        <fullName evidence="3">Transcription initiation protein</fullName>
    </submittedName>
</protein>
<evidence type="ECO:0000259" key="2">
    <source>
        <dbReference type="Pfam" id="PF03795"/>
    </source>
</evidence>
<dbReference type="Proteomes" id="UP000266183">
    <property type="component" value="Chromosome"/>
</dbReference>
<accession>A0A385SHM0</accession>
<dbReference type="PANTHER" id="PTHR35174:SF1">
    <property type="entry name" value="BLL0086 PROTEIN"/>
    <property type="match status" value="1"/>
</dbReference>
<sequence>MKDFLLVFRTDYSTMPKASPEEMQASTKRWMDWIGGIAAQNKLVDRGNRLVPAGQVLKANNVIADGPYTEIKESIVGYSLVKADSIQEATELAKGCPILRIGGNVEIREISVL</sequence>
<dbReference type="EMBL" id="CP032382">
    <property type="protein sequence ID" value="AYB29951.1"/>
    <property type="molecule type" value="Genomic_DNA"/>
</dbReference>
<proteinExistence type="inferred from homology"/>
<dbReference type="RefSeq" id="WP_119753258.1">
    <property type="nucleotide sequence ID" value="NZ_CP032382.1"/>
</dbReference>
<evidence type="ECO:0000313" key="4">
    <source>
        <dbReference type="Proteomes" id="UP000266183"/>
    </source>
</evidence>
<dbReference type="Gene3D" id="3.30.70.1060">
    <property type="entry name" value="Dimeric alpha+beta barrel"/>
    <property type="match status" value="1"/>
</dbReference>
<dbReference type="InterPro" id="IPR005545">
    <property type="entry name" value="YCII"/>
</dbReference>
<reference evidence="4" key="1">
    <citation type="submission" date="2018-09" db="EMBL/GenBank/DDBJ databases">
        <title>Chryseolinea sp. KIS68-18 isolated from soil.</title>
        <authorList>
            <person name="Weon H.-Y."/>
            <person name="Kwon S.-W."/>
            <person name="Lee S.A."/>
        </authorList>
    </citation>
    <scope>NUCLEOTIDE SEQUENCE [LARGE SCALE GENOMIC DNA]</scope>
    <source>
        <strain evidence="4">KIS68-18</strain>
    </source>
</reference>
<dbReference type="PANTHER" id="PTHR35174">
    <property type="entry name" value="BLL7171 PROTEIN-RELATED"/>
    <property type="match status" value="1"/>
</dbReference>
<feature type="domain" description="YCII-related" evidence="2">
    <location>
        <begin position="42"/>
        <end position="110"/>
    </location>
</feature>
<dbReference type="OrthoDB" id="7782105at2"/>
<gene>
    <name evidence="3" type="ORF">D4L85_04870</name>
</gene>
<evidence type="ECO:0000313" key="3">
    <source>
        <dbReference type="EMBL" id="AYB29951.1"/>
    </source>
</evidence>
<name>A0A385SHM0_9BACT</name>
<dbReference type="Pfam" id="PF03795">
    <property type="entry name" value="YCII"/>
    <property type="match status" value="1"/>
</dbReference>
<comment type="similarity">
    <text evidence="1">Belongs to the YciI family.</text>
</comment>
<dbReference type="SUPFAM" id="SSF54909">
    <property type="entry name" value="Dimeric alpha+beta barrel"/>
    <property type="match status" value="1"/>
</dbReference>
<organism evidence="3 4">
    <name type="scientific">Chryseolinea soli</name>
    <dbReference type="NCBI Taxonomy" id="2321403"/>
    <lineage>
        <taxon>Bacteria</taxon>
        <taxon>Pseudomonadati</taxon>
        <taxon>Bacteroidota</taxon>
        <taxon>Cytophagia</taxon>
        <taxon>Cytophagales</taxon>
        <taxon>Fulvivirgaceae</taxon>
        <taxon>Chryseolinea</taxon>
    </lineage>
</organism>
<dbReference type="InterPro" id="IPR011008">
    <property type="entry name" value="Dimeric_a/b-barrel"/>
</dbReference>
<keyword evidence="4" id="KW-1185">Reference proteome</keyword>
<evidence type="ECO:0000256" key="1">
    <source>
        <dbReference type="ARBA" id="ARBA00007689"/>
    </source>
</evidence>
<dbReference type="KEGG" id="chk:D4L85_04870"/>